<dbReference type="SUPFAM" id="SSF50182">
    <property type="entry name" value="Sm-like ribonucleoproteins"/>
    <property type="match status" value="1"/>
</dbReference>
<comment type="caution">
    <text evidence="5">The sequence shown here is derived from an EMBL/GenBank/DDBJ whole genome shotgun (WGS) entry which is preliminary data.</text>
</comment>
<comment type="similarity">
    <text evidence="3">Belongs to the Hfq family.</text>
</comment>
<evidence type="ECO:0000313" key="5">
    <source>
        <dbReference type="EMBL" id="OUM21581.1"/>
    </source>
</evidence>
<dbReference type="HAMAP" id="MF_00436">
    <property type="entry name" value="Hfq"/>
    <property type="match status" value="1"/>
</dbReference>
<organism evidence="5 6">
    <name type="scientific">Butyricicoccus porcorum</name>
    <dbReference type="NCBI Taxonomy" id="1945634"/>
    <lineage>
        <taxon>Bacteria</taxon>
        <taxon>Bacillati</taxon>
        <taxon>Bacillota</taxon>
        <taxon>Clostridia</taxon>
        <taxon>Eubacteriales</taxon>
        <taxon>Butyricicoccaceae</taxon>
        <taxon>Butyricicoccus</taxon>
    </lineage>
</organism>
<dbReference type="CDD" id="cd01716">
    <property type="entry name" value="Hfq"/>
    <property type="match status" value="1"/>
</dbReference>
<dbReference type="Proteomes" id="UP000194903">
    <property type="component" value="Unassembled WGS sequence"/>
</dbReference>
<dbReference type="PROSITE" id="PS52002">
    <property type="entry name" value="SM"/>
    <property type="match status" value="1"/>
</dbReference>
<dbReference type="GO" id="GO:0005829">
    <property type="term" value="C:cytosol"/>
    <property type="evidence" value="ECO:0007669"/>
    <property type="project" value="TreeGrafter"/>
</dbReference>
<dbReference type="PANTHER" id="PTHR34772:SF1">
    <property type="entry name" value="RNA-BINDING PROTEIN HFQ"/>
    <property type="match status" value="1"/>
</dbReference>
<feature type="domain" description="Sm" evidence="4">
    <location>
        <begin position="9"/>
        <end position="69"/>
    </location>
</feature>
<name>A0A252F737_9FIRM</name>
<dbReference type="InterPro" id="IPR010920">
    <property type="entry name" value="LSM_dom_sf"/>
</dbReference>
<comment type="function">
    <text evidence="3">RNA chaperone that binds small regulatory RNA (sRNAs) and mRNAs to facilitate mRNA translational regulation in response to envelope stress, environmental stress and changes in metabolite concentrations. Also binds with high specificity to tRNAs.</text>
</comment>
<dbReference type="OrthoDB" id="9799751at2"/>
<protein>
    <recommendedName>
        <fullName evidence="3">RNA-binding protein Hfq</fullName>
    </recommendedName>
</protein>
<dbReference type="InterPro" id="IPR047575">
    <property type="entry name" value="Sm"/>
</dbReference>
<dbReference type="GO" id="GO:0045974">
    <property type="term" value="P:regulation of translation, ncRNA-mediated"/>
    <property type="evidence" value="ECO:0007669"/>
    <property type="project" value="TreeGrafter"/>
</dbReference>
<dbReference type="InterPro" id="IPR005001">
    <property type="entry name" value="Hfq"/>
</dbReference>
<evidence type="ECO:0000256" key="3">
    <source>
        <dbReference type="HAMAP-Rule" id="MF_00436"/>
    </source>
</evidence>
<dbReference type="GO" id="GO:0006355">
    <property type="term" value="P:regulation of DNA-templated transcription"/>
    <property type="evidence" value="ECO:0007669"/>
    <property type="project" value="InterPro"/>
</dbReference>
<evidence type="ECO:0000313" key="6">
    <source>
        <dbReference type="Proteomes" id="UP000194903"/>
    </source>
</evidence>
<evidence type="ECO:0000256" key="2">
    <source>
        <dbReference type="ARBA" id="ARBA00023016"/>
    </source>
</evidence>
<keyword evidence="2 3" id="KW-0346">Stress response</keyword>
<dbReference type="Gene3D" id="2.30.30.100">
    <property type="match status" value="1"/>
</dbReference>
<evidence type="ECO:0000256" key="1">
    <source>
        <dbReference type="ARBA" id="ARBA00022884"/>
    </source>
</evidence>
<dbReference type="RefSeq" id="WP_087017667.1">
    <property type="nucleotide sequence ID" value="NZ_CP178353.1"/>
</dbReference>
<dbReference type="PANTHER" id="PTHR34772">
    <property type="entry name" value="RNA-BINDING PROTEIN HFQ"/>
    <property type="match status" value="1"/>
</dbReference>
<keyword evidence="6" id="KW-1185">Reference proteome</keyword>
<dbReference type="AlphaFoldDB" id="A0A252F737"/>
<dbReference type="Pfam" id="PF17209">
    <property type="entry name" value="Hfq"/>
    <property type="match status" value="1"/>
</dbReference>
<accession>A0A252F737</accession>
<dbReference type="GO" id="GO:0003723">
    <property type="term" value="F:RNA binding"/>
    <property type="evidence" value="ECO:0007669"/>
    <property type="project" value="UniProtKB-UniRule"/>
</dbReference>
<keyword evidence="1 3" id="KW-0694">RNA-binding</keyword>
<sequence>MKTEINLQDNFLNKARQEKVPLTVFLTNGFQLRGIVRGFDTFIILFDCDGKQEMIYKHAISTVIPQRRLDMSGGRRETATA</sequence>
<dbReference type="NCBIfam" id="TIGR02383">
    <property type="entry name" value="Hfq"/>
    <property type="match status" value="1"/>
</dbReference>
<evidence type="ECO:0000259" key="4">
    <source>
        <dbReference type="PROSITE" id="PS52002"/>
    </source>
</evidence>
<proteinExistence type="inferred from homology"/>
<dbReference type="NCBIfam" id="NF001602">
    <property type="entry name" value="PRK00395.1"/>
    <property type="match status" value="1"/>
</dbReference>
<gene>
    <name evidence="3" type="primary">hfq</name>
    <name evidence="5" type="ORF">CBW42_03180</name>
</gene>
<dbReference type="EMBL" id="NHOC01000002">
    <property type="protein sequence ID" value="OUM21581.1"/>
    <property type="molecule type" value="Genomic_DNA"/>
</dbReference>
<dbReference type="GO" id="GO:0043487">
    <property type="term" value="P:regulation of RNA stability"/>
    <property type="evidence" value="ECO:0007669"/>
    <property type="project" value="TreeGrafter"/>
</dbReference>
<reference evidence="5 6" key="1">
    <citation type="submission" date="2017-05" db="EMBL/GenBank/DDBJ databases">
        <title>Butyricicoccus porcorum sp. nov. a butyrate-producing bacterium from the swine intestinal tract.</title>
        <authorList>
            <person name="Trachsel J."/>
            <person name="Humphrey S."/>
            <person name="Allen H.K."/>
        </authorList>
    </citation>
    <scope>NUCLEOTIDE SEQUENCE [LARGE SCALE GENOMIC DNA]</scope>
    <source>
        <strain evidence="5">BB10</strain>
    </source>
</reference>
<comment type="subunit">
    <text evidence="3">Homohexamer.</text>
</comment>